<comment type="caution">
    <text evidence="11">The sequence shown here is derived from an EMBL/GenBank/DDBJ whole genome shotgun (WGS) entry which is preliminary data.</text>
</comment>
<evidence type="ECO:0000256" key="4">
    <source>
        <dbReference type="ARBA" id="ARBA00023204"/>
    </source>
</evidence>
<dbReference type="Pfam" id="PF10404">
    <property type="entry name" value="BHD_2"/>
    <property type="match status" value="1"/>
</dbReference>
<feature type="region of interest" description="Disordered" evidence="7">
    <location>
        <begin position="320"/>
        <end position="339"/>
    </location>
</feature>
<dbReference type="SMART" id="SM01032">
    <property type="entry name" value="BHD_3"/>
    <property type="match status" value="1"/>
</dbReference>
<dbReference type="EMBL" id="JAKOGI010000760">
    <property type="protein sequence ID" value="KAJ8430755.1"/>
    <property type="molecule type" value="Genomic_DNA"/>
</dbReference>
<proteinExistence type="inferred from homology"/>
<organism evidence="11 12">
    <name type="scientific">Carnegiea gigantea</name>
    <dbReference type="NCBI Taxonomy" id="171969"/>
    <lineage>
        <taxon>Eukaryota</taxon>
        <taxon>Viridiplantae</taxon>
        <taxon>Streptophyta</taxon>
        <taxon>Embryophyta</taxon>
        <taxon>Tracheophyta</taxon>
        <taxon>Spermatophyta</taxon>
        <taxon>Magnoliopsida</taxon>
        <taxon>eudicotyledons</taxon>
        <taxon>Gunneridae</taxon>
        <taxon>Pentapetalae</taxon>
        <taxon>Caryophyllales</taxon>
        <taxon>Cactineae</taxon>
        <taxon>Cactaceae</taxon>
        <taxon>Cactoideae</taxon>
        <taxon>Echinocereeae</taxon>
        <taxon>Carnegiea</taxon>
    </lineage>
</organism>
<evidence type="ECO:0000256" key="7">
    <source>
        <dbReference type="SAM" id="MobiDB-lite"/>
    </source>
</evidence>
<comment type="subcellular location">
    <subcellularLocation>
        <location evidence="1">Nucleus</location>
    </subcellularLocation>
</comment>
<evidence type="ECO:0000256" key="6">
    <source>
        <dbReference type="SAM" id="Coils"/>
    </source>
</evidence>
<feature type="region of interest" description="Disordered" evidence="7">
    <location>
        <begin position="821"/>
        <end position="875"/>
    </location>
</feature>
<dbReference type="Gene3D" id="2.20.20.110">
    <property type="entry name" value="Rad4, beta-hairpin domain BHD1"/>
    <property type="match status" value="1"/>
</dbReference>
<keyword evidence="6" id="KW-0175">Coiled coil</keyword>
<dbReference type="SMART" id="SM01030">
    <property type="entry name" value="BHD_1"/>
    <property type="match status" value="1"/>
</dbReference>
<name>A0A9Q1Q764_9CARY</name>
<feature type="compositionally biased region" description="Polar residues" evidence="7">
    <location>
        <begin position="832"/>
        <end position="842"/>
    </location>
</feature>
<feature type="region of interest" description="Disordered" evidence="7">
    <location>
        <begin position="271"/>
        <end position="291"/>
    </location>
</feature>
<dbReference type="InterPro" id="IPR018326">
    <property type="entry name" value="Rad4_beta-hairpin_dom1"/>
</dbReference>
<keyword evidence="3" id="KW-0227">DNA damage</keyword>
<dbReference type="Pfam" id="PF10405">
    <property type="entry name" value="BHD_3"/>
    <property type="match status" value="1"/>
</dbReference>
<feature type="domain" description="Rad4 beta-hairpin" evidence="9">
    <location>
        <begin position="633"/>
        <end position="698"/>
    </location>
</feature>
<evidence type="ECO:0000259" key="8">
    <source>
        <dbReference type="SMART" id="SM01030"/>
    </source>
</evidence>
<evidence type="ECO:0000259" key="9">
    <source>
        <dbReference type="SMART" id="SM01031"/>
    </source>
</evidence>
<dbReference type="SMART" id="SM01031">
    <property type="entry name" value="BHD_2"/>
    <property type="match status" value="1"/>
</dbReference>
<comment type="similarity">
    <text evidence="2">Belongs to the XPC family.</text>
</comment>
<dbReference type="SUPFAM" id="SSF54001">
    <property type="entry name" value="Cysteine proteinases"/>
    <property type="match status" value="1"/>
</dbReference>
<dbReference type="GO" id="GO:0000111">
    <property type="term" value="C:nucleotide-excision repair factor 2 complex"/>
    <property type="evidence" value="ECO:0007669"/>
    <property type="project" value="TreeGrafter"/>
</dbReference>
<dbReference type="InterPro" id="IPR018328">
    <property type="entry name" value="Rad4_beta-hairpin_dom3"/>
</dbReference>
<dbReference type="Pfam" id="PF03835">
    <property type="entry name" value="Rad4"/>
    <property type="match status" value="1"/>
</dbReference>
<dbReference type="InterPro" id="IPR018325">
    <property type="entry name" value="Rad4/PNGase_transGLS-fold"/>
</dbReference>
<evidence type="ECO:0000259" key="10">
    <source>
        <dbReference type="SMART" id="SM01032"/>
    </source>
</evidence>
<feature type="compositionally biased region" description="Basic and acidic residues" evidence="7">
    <location>
        <begin position="28"/>
        <end position="38"/>
    </location>
</feature>
<evidence type="ECO:0000256" key="1">
    <source>
        <dbReference type="ARBA" id="ARBA00004123"/>
    </source>
</evidence>
<feature type="compositionally biased region" description="Basic and acidic residues" evidence="7">
    <location>
        <begin position="514"/>
        <end position="528"/>
    </location>
</feature>
<feature type="domain" description="Rad4 beta-hairpin" evidence="10">
    <location>
        <begin position="705"/>
        <end position="779"/>
    </location>
</feature>
<dbReference type="InterPro" id="IPR004583">
    <property type="entry name" value="DNA_repair_Rad4"/>
</dbReference>
<gene>
    <name evidence="11" type="ORF">Cgig2_009060</name>
</gene>
<evidence type="ECO:0000313" key="12">
    <source>
        <dbReference type="Proteomes" id="UP001153076"/>
    </source>
</evidence>
<dbReference type="Proteomes" id="UP001153076">
    <property type="component" value="Unassembled WGS sequence"/>
</dbReference>
<dbReference type="PANTHER" id="PTHR12135:SF0">
    <property type="entry name" value="DNA REPAIR PROTEIN COMPLEMENTING XP-C CELLS"/>
    <property type="match status" value="1"/>
</dbReference>
<dbReference type="Pfam" id="PF10403">
    <property type="entry name" value="BHD_1"/>
    <property type="match status" value="1"/>
</dbReference>
<dbReference type="GO" id="GO:0003684">
    <property type="term" value="F:damaged DNA binding"/>
    <property type="evidence" value="ECO:0007669"/>
    <property type="project" value="InterPro"/>
</dbReference>
<feature type="compositionally biased region" description="Low complexity" evidence="7">
    <location>
        <begin position="279"/>
        <end position="291"/>
    </location>
</feature>
<dbReference type="InterPro" id="IPR018327">
    <property type="entry name" value="BHD_2"/>
</dbReference>
<dbReference type="Gene3D" id="3.90.260.10">
    <property type="entry name" value="Transglutaminase-like"/>
    <property type="match status" value="1"/>
</dbReference>
<protein>
    <recommendedName>
        <fullName evidence="13">DNA repair protein RAD4</fullName>
    </recommendedName>
</protein>
<feature type="compositionally biased region" description="Basic and acidic residues" evidence="7">
    <location>
        <begin position="847"/>
        <end position="856"/>
    </location>
</feature>
<dbReference type="PANTHER" id="PTHR12135">
    <property type="entry name" value="DNA REPAIR PROTEIN XP-C / RAD4"/>
    <property type="match status" value="1"/>
</dbReference>
<dbReference type="FunFam" id="3.30.70.2460:FF:000001">
    <property type="entry name" value="DNA repair protein Rad4 family"/>
    <property type="match status" value="1"/>
</dbReference>
<dbReference type="AlphaFoldDB" id="A0A9Q1Q764"/>
<feature type="compositionally biased region" description="Basic residues" evidence="7">
    <location>
        <begin position="9"/>
        <end position="20"/>
    </location>
</feature>
<dbReference type="GO" id="GO:0006298">
    <property type="term" value="P:mismatch repair"/>
    <property type="evidence" value="ECO:0007669"/>
    <property type="project" value="TreeGrafter"/>
</dbReference>
<dbReference type="InterPro" id="IPR042488">
    <property type="entry name" value="Rad4_BHD3_sf"/>
</dbReference>
<feature type="region of interest" description="Disordered" evidence="7">
    <location>
        <begin position="1"/>
        <end position="108"/>
    </location>
</feature>
<feature type="compositionally biased region" description="Polar residues" evidence="7">
    <location>
        <begin position="857"/>
        <end position="872"/>
    </location>
</feature>
<dbReference type="InterPro" id="IPR036985">
    <property type="entry name" value="Transglutaminase-like_sf"/>
</dbReference>
<dbReference type="GO" id="GO:0006289">
    <property type="term" value="P:nucleotide-excision repair"/>
    <property type="evidence" value="ECO:0007669"/>
    <property type="project" value="InterPro"/>
</dbReference>
<feature type="region of interest" description="Disordered" evidence="7">
    <location>
        <begin position="507"/>
        <end position="565"/>
    </location>
</feature>
<sequence length="908" mass="101452">MKSTTTKQPQRKNTRARTPKSKFQSVDIIRDNQPEKFRQIHHTQNEDADDCDWEDGFIPSSSSYPQNHQNYNDNDDDNDNVHRNNETKGMTVEFDALPDSPKKKRVRRATAEDKEVAELVHKVHLLCLVARGRLIDAACDDPLIQAALLSLLPPHLLRISEATMLTAKALIPVVSWFHQNFHVRSPCSAEKPFHLSVASALETQGGSSEEVAALSVALLRALNLTARFVSILDVASLKPEADRDEPSYVDVDRDKKDIFGSSTLMVSKMKNEGVEAKPSVSNGENSNETSSTADYKIKLGCSSTSIERKHSLDVNHLNKAAESADETQNPSEEDKNPKRKGDLEFDMQLQMALAATAVATPNWKPAVNMNGSPCSPSNLSSPLKRIKRIAEECSSSYNVISTAIGSRKVGAPLYWAEVYCNGENMTGKWVHVDAVNAIVDGELKVEAAAAACKRSLRYVVAFAGRGAKDVTRRYCTKWYKISPKRTNSEWWDSVLSPLKELESHATGGMIPLHQGERNSRETVKEGGKNHQTQACNSGSNGLSNAQHANVSRDHEESSVSSSSTVCRTTLEDMELATRALTEPLPTNQQAYRNHQLYVLEKWLTRYQVLHPKGPILGFCSGHAVYPRSCVQTLHTKERWIREGLQVREDEIPVKVVKSSYKNRRGELMEVQDSGDGECGSDGVISLFGKWQTGPLCLPPAVNGIVPKNERGQVDVWSEKCLPPGTVHLRLPRLVPVAKRLGIDFAPAMVGFEFRNGRSVPVYEGLVVCSEFRDAILEAYAEEEQRREEEEKRRDERQALSRWYQLLSSIVTRQRLNDSYRHGLAPDTVSEPPKSNNTSSLKATMSLDENRQPRKENMPQTKTAIPNSNITSTQHHEHVFVTDDEGLDGEYLMRTKRCRCGFSIQVEEM</sequence>
<evidence type="ECO:0000256" key="2">
    <source>
        <dbReference type="ARBA" id="ARBA00009525"/>
    </source>
</evidence>
<keyword evidence="12" id="KW-1185">Reference proteome</keyword>
<feature type="domain" description="Rad4 beta-hairpin" evidence="8">
    <location>
        <begin position="580"/>
        <end position="631"/>
    </location>
</feature>
<dbReference type="GO" id="GO:0005737">
    <property type="term" value="C:cytoplasm"/>
    <property type="evidence" value="ECO:0007669"/>
    <property type="project" value="TreeGrafter"/>
</dbReference>
<accession>A0A9Q1Q764</accession>
<evidence type="ECO:0008006" key="13">
    <source>
        <dbReference type="Google" id="ProtNLM"/>
    </source>
</evidence>
<evidence type="ECO:0000256" key="3">
    <source>
        <dbReference type="ARBA" id="ARBA00022763"/>
    </source>
</evidence>
<dbReference type="InterPro" id="IPR038765">
    <property type="entry name" value="Papain-like_cys_pep_sf"/>
</dbReference>
<dbReference type="Gene3D" id="3.30.70.2460">
    <property type="entry name" value="Rad4, beta-hairpin domain BHD3"/>
    <property type="match status" value="1"/>
</dbReference>
<feature type="coiled-coil region" evidence="6">
    <location>
        <begin position="772"/>
        <end position="799"/>
    </location>
</feature>
<dbReference type="GO" id="GO:0071942">
    <property type="term" value="C:XPC complex"/>
    <property type="evidence" value="ECO:0007669"/>
    <property type="project" value="TreeGrafter"/>
</dbReference>
<feature type="compositionally biased region" description="Polar residues" evidence="7">
    <location>
        <begin position="529"/>
        <end position="549"/>
    </location>
</feature>
<keyword evidence="4" id="KW-0234">DNA repair</keyword>
<reference evidence="11" key="1">
    <citation type="submission" date="2022-04" db="EMBL/GenBank/DDBJ databases">
        <title>Carnegiea gigantea Genome sequencing and assembly v2.</title>
        <authorList>
            <person name="Copetti D."/>
            <person name="Sanderson M.J."/>
            <person name="Burquez A."/>
            <person name="Wojciechowski M.F."/>
        </authorList>
    </citation>
    <scope>NUCLEOTIDE SEQUENCE</scope>
    <source>
        <strain evidence="11">SGP5-SGP5p</strain>
        <tissue evidence="11">Aerial part</tissue>
    </source>
</reference>
<keyword evidence="5" id="KW-0539">Nucleus</keyword>
<evidence type="ECO:0000256" key="5">
    <source>
        <dbReference type="ARBA" id="ARBA00023242"/>
    </source>
</evidence>
<dbReference type="OrthoDB" id="300780at2759"/>
<dbReference type="GO" id="GO:0003697">
    <property type="term" value="F:single-stranded DNA binding"/>
    <property type="evidence" value="ECO:0007669"/>
    <property type="project" value="TreeGrafter"/>
</dbReference>
<evidence type="ECO:0000313" key="11">
    <source>
        <dbReference type="EMBL" id="KAJ8430755.1"/>
    </source>
</evidence>
<feature type="compositionally biased region" description="Acidic residues" evidence="7">
    <location>
        <begin position="46"/>
        <end position="55"/>
    </location>
</feature>